<evidence type="ECO:0000313" key="2">
    <source>
        <dbReference type="Proteomes" id="UP000195442"/>
    </source>
</evidence>
<dbReference type="OrthoDB" id="9832865at2"/>
<accession>A0A1R4H182</accession>
<dbReference type="EMBL" id="FUKJ01000027">
    <property type="protein sequence ID" value="SJM89599.1"/>
    <property type="molecule type" value="Genomic_DNA"/>
</dbReference>
<gene>
    <name evidence="1" type="ORF">CRENPOLYSF2_1220010</name>
</gene>
<proteinExistence type="predicted"/>
<evidence type="ECO:0000313" key="1">
    <source>
        <dbReference type="EMBL" id="SJM89599.1"/>
    </source>
</evidence>
<sequence length="171" mass="18519">MNHKLLFAALIVAFGVSEISVASPLCDRLKIPASQLAAFRPLDAHGKYTKNSMNDAVTCLNANWDKLSKRLEFRGSTVNFRDVSPAVSPAPTVVISYSPAASYNATIATPTAFLTQPVVHVNYLPGTSYSTNPIKVTALHLMDAVPTSNYQGSLATPIIYQTGHWNVNIDR</sequence>
<reference evidence="2" key="1">
    <citation type="submission" date="2017-02" db="EMBL/GenBank/DDBJ databases">
        <authorList>
            <person name="Daims H."/>
        </authorList>
    </citation>
    <scope>NUCLEOTIDE SEQUENCE [LARGE SCALE GENOMIC DNA]</scope>
</reference>
<name>A0A1R4H182_9GAMM</name>
<dbReference type="AlphaFoldDB" id="A0A1R4H182"/>
<protein>
    <submittedName>
        <fullName evidence="1">Uncharacterized protein</fullName>
    </submittedName>
</protein>
<dbReference type="RefSeq" id="WP_087145706.1">
    <property type="nucleotide sequence ID" value="NZ_FUKJ01000027.1"/>
</dbReference>
<dbReference type="Proteomes" id="UP000195442">
    <property type="component" value="Unassembled WGS sequence"/>
</dbReference>
<organism evidence="1 2">
    <name type="scientific">Crenothrix polyspora</name>
    <dbReference type="NCBI Taxonomy" id="360316"/>
    <lineage>
        <taxon>Bacteria</taxon>
        <taxon>Pseudomonadati</taxon>
        <taxon>Pseudomonadota</taxon>
        <taxon>Gammaproteobacteria</taxon>
        <taxon>Methylococcales</taxon>
        <taxon>Crenotrichaceae</taxon>
        <taxon>Crenothrix</taxon>
    </lineage>
</organism>
<keyword evidence="2" id="KW-1185">Reference proteome</keyword>